<dbReference type="GO" id="GO:0008168">
    <property type="term" value="F:methyltransferase activity"/>
    <property type="evidence" value="ECO:0007669"/>
    <property type="project" value="UniProtKB-KW"/>
</dbReference>
<dbReference type="GO" id="GO:0032259">
    <property type="term" value="P:methylation"/>
    <property type="evidence" value="ECO:0007669"/>
    <property type="project" value="UniProtKB-KW"/>
</dbReference>
<evidence type="ECO:0000313" key="8">
    <source>
        <dbReference type="Proteomes" id="UP000183639"/>
    </source>
</evidence>
<evidence type="ECO:0000256" key="1">
    <source>
        <dbReference type="ARBA" id="ARBA00001933"/>
    </source>
</evidence>
<dbReference type="AlphaFoldDB" id="A0A1I3C1W9"/>
<protein>
    <submittedName>
        <fullName evidence="7">Glycine hydroxymethyltransferase</fullName>
    </submittedName>
</protein>
<accession>A0A1I3C1W9</accession>
<keyword evidence="7" id="KW-0489">Methyltransferase</keyword>
<dbReference type="Gene3D" id="3.40.640.10">
    <property type="entry name" value="Type I PLP-dependent aspartate aminotransferase-like (Major domain)"/>
    <property type="match status" value="1"/>
</dbReference>
<name>A0A1I3C1W9_SELRU</name>
<dbReference type="InterPro" id="IPR039429">
    <property type="entry name" value="SHMT-like_dom"/>
</dbReference>
<keyword evidence="4" id="KW-0028">Amino-acid biosynthesis</keyword>
<reference evidence="7 8" key="1">
    <citation type="submission" date="2016-10" db="EMBL/GenBank/DDBJ databases">
        <authorList>
            <person name="de Groot N.N."/>
        </authorList>
    </citation>
    <scope>NUCLEOTIDE SEQUENCE [LARGE SCALE GENOMIC DNA]</scope>
    <source>
        <strain evidence="7 8">Z108</strain>
    </source>
</reference>
<keyword evidence="7" id="KW-0808">Transferase</keyword>
<dbReference type="EMBL" id="FOQK01000002">
    <property type="protein sequence ID" value="SFH68557.1"/>
    <property type="molecule type" value="Genomic_DNA"/>
</dbReference>
<dbReference type="InterPro" id="IPR015422">
    <property type="entry name" value="PyrdxlP-dep_Trfase_small"/>
</dbReference>
<gene>
    <name evidence="7" type="ORF">SAMN04487861_10291</name>
</gene>
<comment type="similarity">
    <text evidence="2">Belongs to the SHMT family.</text>
</comment>
<dbReference type="InterPro" id="IPR015424">
    <property type="entry name" value="PyrdxlP-dep_Trfase"/>
</dbReference>
<dbReference type="RefSeq" id="WP_075441815.1">
    <property type="nucleotide sequence ID" value="NZ_FOQK01000002.1"/>
</dbReference>
<dbReference type="PANTHER" id="PTHR11680">
    <property type="entry name" value="SERINE HYDROXYMETHYLTRANSFERASE"/>
    <property type="match status" value="1"/>
</dbReference>
<dbReference type="PANTHER" id="PTHR11680:SF35">
    <property type="entry name" value="SERINE HYDROXYMETHYLTRANSFERASE 1"/>
    <property type="match status" value="1"/>
</dbReference>
<dbReference type="InterPro" id="IPR015421">
    <property type="entry name" value="PyrdxlP-dep_Trfase_major"/>
</dbReference>
<dbReference type="Gene3D" id="3.90.1150.10">
    <property type="entry name" value="Aspartate Aminotransferase, domain 1"/>
    <property type="match status" value="1"/>
</dbReference>
<organism evidence="7 8">
    <name type="scientific">Selenomonas ruminantium</name>
    <dbReference type="NCBI Taxonomy" id="971"/>
    <lineage>
        <taxon>Bacteria</taxon>
        <taxon>Bacillati</taxon>
        <taxon>Bacillota</taxon>
        <taxon>Negativicutes</taxon>
        <taxon>Selenomonadales</taxon>
        <taxon>Selenomonadaceae</taxon>
        <taxon>Selenomonas</taxon>
    </lineage>
</organism>
<evidence type="ECO:0000256" key="5">
    <source>
        <dbReference type="ARBA" id="ARBA00022898"/>
    </source>
</evidence>
<evidence type="ECO:0000256" key="4">
    <source>
        <dbReference type="ARBA" id="ARBA00022605"/>
    </source>
</evidence>
<dbReference type="GO" id="GO:0006730">
    <property type="term" value="P:one-carbon metabolic process"/>
    <property type="evidence" value="ECO:0007669"/>
    <property type="project" value="UniProtKB-KW"/>
</dbReference>
<dbReference type="OrthoDB" id="9803846at2"/>
<dbReference type="SUPFAM" id="SSF53383">
    <property type="entry name" value="PLP-dependent transferases"/>
    <property type="match status" value="1"/>
</dbReference>
<dbReference type="GO" id="GO:0019264">
    <property type="term" value="P:glycine biosynthetic process from serine"/>
    <property type="evidence" value="ECO:0007669"/>
    <property type="project" value="TreeGrafter"/>
</dbReference>
<sequence>MEREKIIRGIEAFDPELFDFIQMELKTQRYTLSLLPNENYASPFCSYLKGSLLSNTYMDYHDVVTCSRLESLAIERAKRLFGSEAAIVRINNLVAASQIVFHNFVNTGDTIMSFNLRKREYCYTEDMKYNFVKYSIEPETQHLDYRHIEALAQECRPKMIIFSPTNYPKDVNYRKLAQIAHGVGAVLWVDMSAVVGLVAAKLMHSPVPHADVVTFYTHDTLRGPQSAVILTNSENVDSLNQIAINTGHVYLQENVLAALCIAFREAETPEFGKYCQQCLKNANALMESLKDNGLNIVYHGTNSQYVAPEVHCEDRGPFLSQVKQAGFIVKCDNIMTFDDDKTIPALRLSSLIPTTRGIKEEEMVEVGRLLSKAIVPDLDSKQIAKIRQSLAEIVFTKPLFSEEWLPRKNIINPLYSSQNINYSRELYAANKKSFLKHLFGFDED</sequence>
<keyword evidence="5" id="KW-0663">Pyridoxal phosphate</keyword>
<evidence type="ECO:0000313" key="7">
    <source>
        <dbReference type="EMBL" id="SFH68557.1"/>
    </source>
</evidence>
<dbReference type="Proteomes" id="UP000183639">
    <property type="component" value="Unassembled WGS sequence"/>
</dbReference>
<evidence type="ECO:0000256" key="2">
    <source>
        <dbReference type="ARBA" id="ARBA00006376"/>
    </source>
</evidence>
<dbReference type="GO" id="GO:0005737">
    <property type="term" value="C:cytoplasm"/>
    <property type="evidence" value="ECO:0007669"/>
    <property type="project" value="TreeGrafter"/>
</dbReference>
<comment type="cofactor">
    <cofactor evidence="1">
        <name>pyridoxal 5'-phosphate</name>
        <dbReference type="ChEBI" id="CHEBI:597326"/>
    </cofactor>
</comment>
<keyword evidence="3" id="KW-0554">One-carbon metabolism</keyword>
<proteinExistence type="inferred from homology"/>
<evidence type="ECO:0000256" key="3">
    <source>
        <dbReference type="ARBA" id="ARBA00022563"/>
    </source>
</evidence>
<feature type="domain" description="Serine hydroxymethyltransferase-like" evidence="6">
    <location>
        <begin position="11"/>
        <end position="368"/>
    </location>
</feature>
<dbReference type="GO" id="GO:0030170">
    <property type="term" value="F:pyridoxal phosphate binding"/>
    <property type="evidence" value="ECO:0007669"/>
    <property type="project" value="TreeGrafter"/>
</dbReference>
<dbReference type="GO" id="GO:0046653">
    <property type="term" value="P:tetrahydrofolate metabolic process"/>
    <property type="evidence" value="ECO:0007669"/>
    <property type="project" value="TreeGrafter"/>
</dbReference>
<dbReference type="InterPro" id="IPR049943">
    <property type="entry name" value="Ser_HO-MeTrfase-like"/>
</dbReference>
<dbReference type="Pfam" id="PF00464">
    <property type="entry name" value="SHMT"/>
    <property type="match status" value="1"/>
</dbReference>
<dbReference type="GO" id="GO:0004372">
    <property type="term" value="F:glycine hydroxymethyltransferase activity"/>
    <property type="evidence" value="ECO:0007669"/>
    <property type="project" value="TreeGrafter"/>
</dbReference>
<evidence type="ECO:0000259" key="6">
    <source>
        <dbReference type="Pfam" id="PF00464"/>
    </source>
</evidence>